<evidence type="ECO:0000313" key="9">
    <source>
        <dbReference type="Proteomes" id="UP000636891"/>
    </source>
</evidence>
<evidence type="ECO:0000256" key="4">
    <source>
        <dbReference type="RuleBase" id="RU361187"/>
    </source>
</evidence>
<dbReference type="SUPFAM" id="SSF49899">
    <property type="entry name" value="Concanavalin A-like lectins/glucanases"/>
    <property type="match status" value="1"/>
</dbReference>
<feature type="signal peptide" evidence="6">
    <location>
        <begin position="1"/>
        <end position="21"/>
    </location>
</feature>
<dbReference type="Pfam" id="PF17851">
    <property type="entry name" value="GH43_C2"/>
    <property type="match status" value="1"/>
</dbReference>
<evidence type="ECO:0000256" key="2">
    <source>
        <dbReference type="ARBA" id="ARBA00022801"/>
    </source>
</evidence>
<feature type="compositionally biased region" description="Polar residues" evidence="5">
    <location>
        <begin position="317"/>
        <end position="328"/>
    </location>
</feature>
<dbReference type="PANTHER" id="PTHR42812:SF2">
    <property type="entry name" value="XYLOSIDASE_ARABINOSIDASE"/>
    <property type="match status" value="1"/>
</dbReference>
<feature type="chain" id="PRO_5046029070" evidence="6">
    <location>
        <begin position="22"/>
        <end position="497"/>
    </location>
</feature>
<keyword evidence="2 4" id="KW-0378">Hydrolase</keyword>
<dbReference type="InterPro" id="IPR023296">
    <property type="entry name" value="Glyco_hydro_beta-prop_sf"/>
</dbReference>
<evidence type="ECO:0000259" key="7">
    <source>
        <dbReference type="Pfam" id="PF17851"/>
    </source>
</evidence>
<evidence type="ECO:0000256" key="5">
    <source>
        <dbReference type="SAM" id="MobiDB-lite"/>
    </source>
</evidence>
<feature type="domain" description="Beta-xylosidase C-terminal Concanavalin A-like" evidence="7">
    <location>
        <begin position="322"/>
        <end position="494"/>
    </location>
</feature>
<keyword evidence="9" id="KW-1185">Reference proteome</keyword>
<dbReference type="SUPFAM" id="SSF75005">
    <property type="entry name" value="Arabinanase/levansucrase/invertase"/>
    <property type="match status" value="1"/>
</dbReference>
<accession>A0ABR7CJX7</accession>
<keyword evidence="6" id="KW-0732">Signal</keyword>
<comment type="caution">
    <text evidence="8">The sequence shown here is derived from an EMBL/GenBank/DDBJ whole genome shotgun (WGS) entry which is preliminary data.</text>
</comment>
<dbReference type="InterPro" id="IPR006710">
    <property type="entry name" value="Glyco_hydro_43"/>
</dbReference>
<organism evidence="8 9">
    <name type="scientific">Alistipes hominis</name>
    <dbReference type="NCBI Taxonomy" id="2763015"/>
    <lineage>
        <taxon>Bacteria</taxon>
        <taxon>Pseudomonadati</taxon>
        <taxon>Bacteroidota</taxon>
        <taxon>Bacteroidia</taxon>
        <taxon>Bacteroidales</taxon>
        <taxon>Rikenellaceae</taxon>
        <taxon>Alistipes</taxon>
    </lineage>
</organism>
<keyword evidence="3 4" id="KW-0326">Glycosidase</keyword>
<dbReference type="Pfam" id="PF04616">
    <property type="entry name" value="Glyco_hydro_43"/>
    <property type="match status" value="1"/>
</dbReference>
<evidence type="ECO:0000313" key="8">
    <source>
        <dbReference type="EMBL" id="MBC5615956.1"/>
    </source>
</evidence>
<evidence type="ECO:0000256" key="1">
    <source>
        <dbReference type="ARBA" id="ARBA00009865"/>
    </source>
</evidence>
<dbReference type="InterPro" id="IPR041542">
    <property type="entry name" value="GH43_C2"/>
</dbReference>
<dbReference type="Gene3D" id="2.60.120.200">
    <property type="match status" value="1"/>
</dbReference>
<comment type="similarity">
    <text evidence="1 4">Belongs to the glycosyl hydrolase 43 family.</text>
</comment>
<dbReference type="EMBL" id="JACOOK010000001">
    <property type="protein sequence ID" value="MBC5615956.1"/>
    <property type="molecule type" value="Genomic_DNA"/>
</dbReference>
<feature type="region of interest" description="Disordered" evidence="5">
    <location>
        <begin position="306"/>
        <end position="328"/>
    </location>
</feature>
<sequence>MRKLFPLLVLSLLLSSNAAVAEKAAERGVNSERLMLAGDRPDPSIIRDGDTYYMVHSSFEYAPGLLIYRSKDLVRWEPLVNALHRYVGSVYAPDIVKHNGRWYIYFPVVTPAHTTNMVVWADSPEGPWSEPVDLQIGGIDPGHAVDAEGNRYLLMSNGYLVPLAADGLSATGPARKVYDGWEFPKEWDVEGFCLEGPKIRKIGKYYYMLTAEGGTAGPPTSHMVVVARAERLTGPWENSPYNPLVHTYSPDERWCSKGHGTLIDTPDGQWYVVYHAYERGFYTLGRQTLIEPVAMTEDGWPAAVARPAKKQPAKQETAASFSDDFSTDRTGTQWQFAGEYDPQRARRENRTLVMQARGNDPSDACPMLFVTGDHAYEMEVEAQCAPEAVAGLVLFYNPKLYTGIGLDKGRLAIHVLGRAESFDVQLPRHVWFRLRNDRHVVSFWYSPDGRNWTKADKSCETSGYHHNMAGEFLSLRPGIYAAGCGEVVFRNFKYKTL</sequence>
<dbReference type="RefSeq" id="WP_118656443.1">
    <property type="nucleotide sequence ID" value="NZ_JACOOK010000001.1"/>
</dbReference>
<dbReference type="InterPro" id="IPR051795">
    <property type="entry name" value="Glycosyl_Hydrlase_43"/>
</dbReference>
<dbReference type="CDD" id="cd09002">
    <property type="entry name" value="GH43_XYL-like"/>
    <property type="match status" value="1"/>
</dbReference>
<reference evidence="8 9" key="1">
    <citation type="submission" date="2020-08" db="EMBL/GenBank/DDBJ databases">
        <title>Genome public.</title>
        <authorList>
            <person name="Liu C."/>
            <person name="Sun Q."/>
        </authorList>
    </citation>
    <scope>NUCLEOTIDE SEQUENCE [LARGE SCALE GENOMIC DNA]</scope>
    <source>
        <strain evidence="8 9">New-7</strain>
    </source>
</reference>
<dbReference type="PANTHER" id="PTHR42812">
    <property type="entry name" value="BETA-XYLOSIDASE"/>
    <property type="match status" value="1"/>
</dbReference>
<name>A0ABR7CJX7_9BACT</name>
<protein>
    <submittedName>
        <fullName evidence="8">Family 43 glycosylhydrolase</fullName>
    </submittedName>
</protein>
<dbReference type="Proteomes" id="UP000636891">
    <property type="component" value="Unassembled WGS sequence"/>
</dbReference>
<dbReference type="Gene3D" id="2.115.10.20">
    <property type="entry name" value="Glycosyl hydrolase domain, family 43"/>
    <property type="match status" value="1"/>
</dbReference>
<proteinExistence type="inferred from homology"/>
<evidence type="ECO:0000256" key="3">
    <source>
        <dbReference type="ARBA" id="ARBA00023295"/>
    </source>
</evidence>
<evidence type="ECO:0000256" key="6">
    <source>
        <dbReference type="SAM" id="SignalP"/>
    </source>
</evidence>
<dbReference type="InterPro" id="IPR013320">
    <property type="entry name" value="ConA-like_dom_sf"/>
</dbReference>
<gene>
    <name evidence="8" type="ORF">H8S08_02840</name>
</gene>